<evidence type="ECO:0000313" key="3">
    <source>
        <dbReference type="Proteomes" id="UP000546464"/>
    </source>
</evidence>
<gene>
    <name evidence="2" type="ORF">H5P28_03250</name>
</gene>
<keyword evidence="1" id="KW-0732">Signal</keyword>
<feature type="signal peptide" evidence="1">
    <location>
        <begin position="1"/>
        <end position="21"/>
    </location>
</feature>
<sequence>MFNKMVLALFPVCLLAGCAQFEKNVEADENAPKVQTLDANQSQQVEDWAGNGQINAYEAEQMQESINGGQ</sequence>
<dbReference type="EMBL" id="JACHVB010000013">
    <property type="protein sequence ID" value="MBC2593270.1"/>
    <property type="molecule type" value="Genomic_DNA"/>
</dbReference>
<reference evidence="2 3" key="1">
    <citation type="submission" date="2020-07" db="EMBL/GenBank/DDBJ databases">
        <authorList>
            <person name="Feng X."/>
        </authorList>
    </citation>
    <scope>NUCLEOTIDE SEQUENCE [LARGE SCALE GENOMIC DNA]</scope>
    <source>
        <strain evidence="2 3">JCM31066</strain>
    </source>
</reference>
<dbReference type="Proteomes" id="UP000546464">
    <property type="component" value="Unassembled WGS sequence"/>
</dbReference>
<feature type="chain" id="PRO_5032345346" description="Lipoprotein" evidence="1">
    <location>
        <begin position="22"/>
        <end position="70"/>
    </location>
</feature>
<organism evidence="2 3">
    <name type="scientific">Ruficoccus amylovorans</name>
    <dbReference type="NCBI Taxonomy" id="1804625"/>
    <lineage>
        <taxon>Bacteria</taxon>
        <taxon>Pseudomonadati</taxon>
        <taxon>Verrucomicrobiota</taxon>
        <taxon>Opitutia</taxon>
        <taxon>Puniceicoccales</taxon>
        <taxon>Cerasicoccaceae</taxon>
        <taxon>Ruficoccus</taxon>
    </lineage>
</organism>
<evidence type="ECO:0000313" key="2">
    <source>
        <dbReference type="EMBL" id="MBC2593270.1"/>
    </source>
</evidence>
<dbReference type="PROSITE" id="PS51257">
    <property type="entry name" value="PROKAR_LIPOPROTEIN"/>
    <property type="match status" value="1"/>
</dbReference>
<evidence type="ECO:0000256" key="1">
    <source>
        <dbReference type="SAM" id="SignalP"/>
    </source>
</evidence>
<dbReference type="RefSeq" id="WP_185674281.1">
    <property type="nucleotide sequence ID" value="NZ_JACHVB010000013.1"/>
</dbReference>
<evidence type="ECO:0008006" key="4">
    <source>
        <dbReference type="Google" id="ProtNLM"/>
    </source>
</evidence>
<name>A0A842HAF7_9BACT</name>
<accession>A0A842HAF7</accession>
<comment type="caution">
    <text evidence="2">The sequence shown here is derived from an EMBL/GenBank/DDBJ whole genome shotgun (WGS) entry which is preliminary data.</text>
</comment>
<proteinExistence type="predicted"/>
<keyword evidence="3" id="KW-1185">Reference proteome</keyword>
<dbReference type="AlphaFoldDB" id="A0A842HAF7"/>
<protein>
    <recommendedName>
        <fullName evidence="4">Lipoprotein</fullName>
    </recommendedName>
</protein>